<dbReference type="EMBL" id="QJNS01000288">
    <property type="protein sequence ID" value="RYO80477.1"/>
    <property type="molecule type" value="Genomic_DNA"/>
</dbReference>
<name>A0ABY0H2T8_9PEZI</name>
<keyword evidence="3" id="KW-1185">Reference proteome</keyword>
<evidence type="ECO:0000313" key="3">
    <source>
        <dbReference type="Proteomes" id="UP000294003"/>
    </source>
</evidence>
<organism evidence="2 3">
    <name type="scientific">Monosporascus cannonballus</name>
    <dbReference type="NCBI Taxonomy" id="155416"/>
    <lineage>
        <taxon>Eukaryota</taxon>
        <taxon>Fungi</taxon>
        <taxon>Dikarya</taxon>
        <taxon>Ascomycota</taxon>
        <taxon>Pezizomycotina</taxon>
        <taxon>Sordariomycetes</taxon>
        <taxon>Xylariomycetidae</taxon>
        <taxon>Xylariales</taxon>
        <taxon>Xylariales incertae sedis</taxon>
        <taxon>Monosporascus</taxon>
    </lineage>
</organism>
<feature type="region of interest" description="Disordered" evidence="1">
    <location>
        <begin position="1"/>
        <end position="24"/>
    </location>
</feature>
<evidence type="ECO:0000313" key="2">
    <source>
        <dbReference type="EMBL" id="RYO80477.1"/>
    </source>
</evidence>
<dbReference type="Pfam" id="PF02958">
    <property type="entry name" value="EcKL"/>
    <property type="match status" value="1"/>
</dbReference>
<evidence type="ECO:0008006" key="4">
    <source>
        <dbReference type="Google" id="ProtNLM"/>
    </source>
</evidence>
<dbReference type="Gene3D" id="3.90.1200.10">
    <property type="match status" value="1"/>
</dbReference>
<gene>
    <name evidence="2" type="ORF">DL762_007618</name>
</gene>
<protein>
    <recommendedName>
        <fullName evidence="4">CHK kinase-like domain-containing protein</fullName>
    </recommendedName>
</protein>
<dbReference type="InterPro" id="IPR004119">
    <property type="entry name" value="EcKL"/>
</dbReference>
<proteinExistence type="predicted"/>
<sequence length="187" mass="20861">MLISLQTSATQTPSDLPEPEPASLPTACSAARGDVSMKQEDYPWITPDYRQSILGLMQIHYARIGPDDRAPVLDDPRDQKRAVVVLGKYYKSRNPKLRCLLHGDAHTGNVYRTPNGSPNFIDFQIMYISSAFHDLAYFVGGALSVTDRRAHEKDIIDHYSKSLAGFGGPAMERDGESYGEIYTFVYV</sequence>
<comment type="caution">
    <text evidence="2">The sequence shown here is derived from an EMBL/GenBank/DDBJ whole genome shotgun (WGS) entry which is preliminary data.</text>
</comment>
<reference evidence="2 3" key="1">
    <citation type="submission" date="2018-06" db="EMBL/GenBank/DDBJ databases">
        <title>Complete Genomes of Monosporascus.</title>
        <authorList>
            <person name="Robinson A.J."/>
            <person name="Natvig D.O."/>
        </authorList>
    </citation>
    <scope>NUCLEOTIDE SEQUENCE [LARGE SCALE GENOMIC DNA]</scope>
    <source>
        <strain evidence="2 3">CBS 609.92</strain>
    </source>
</reference>
<dbReference type="Proteomes" id="UP000294003">
    <property type="component" value="Unassembled WGS sequence"/>
</dbReference>
<feature type="compositionally biased region" description="Polar residues" evidence="1">
    <location>
        <begin position="1"/>
        <end position="14"/>
    </location>
</feature>
<accession>A0ABY0H2T8</accession>
<dbReference type="SUPFAM" id="SSF56112">
    <property type="entry name" value="Protein kinase-like (PK-like)"/>
    <property type="match status" value="1"/>
</dbReference>
<evidence type="ECO:0000256" key="1">
    <source>
        <dbReference type="SAM" id="MobiDB-lite"/>
    </source>
</evidence>
<dbReference type="InterPro" id="IPR011009">
    <property type="entry name" value="Kinase-like_dom_sf"/>
</dbReference>